<accession>A0A1F7S7T5</accession>
<dbReference type="InterPro" id="IPR036974">
    <property type="entry name" value="PUA_sf"/>
</dbReference>
<comment type="similarity">
    <text evidence="6">Belongs to the methyltransferase superfamily. RlmI family.</text>
</comment>
<feature type="domain" description="S-adenosylmethionine-dependent methyltransferase" evidence="7">
    <location>
        <begin position="190"/>
        <end position="312"/>
    </location>
</feature>
<evidence type="ECO:0000259" key="8">
    <source>
        <dbReference type="Pfam" id="PF17785"/>
    </source>
</evidence>
<keyword evidence="2" id="KW-0963">Cytoplasm</keyword>
<dbReference type="Proteomes" id="UP000179266">
    <property type="component" value="Unassembled WGS sequence"/>
</dbReference>
<evidence type="ECO:0000256" key="3">
    <source>
        <dbReference type="ARBA" id="ARBA00022603"/>
    </source>
</evidence>
<feature type="non-terminal residue" evidence="9">
    <location>
        <position position="313"/>
    </location>
</feature>
<dbReference type="AlphaFoldDB" id="A0A1F7S7T5"/>
<reference evidence="9 10" key="1">
    <citation type="journal article" date="2016" name="Nat. Commun.">
        <title>Thousands of microbial genomes shed light on interconnected biogeochemical processes in an aquifer system.</title>
        <authorList>
            <person name="Anantharaman K."/>
            <person name="Brown C.T."/>
            <person name="Hug L.A."/>
            <person name="Sharon I."/>
            <person name="Castelle C.J."/>
            <person name="Probst A.J."/>
            <person name="Thomas B.C."/>
            <person name="Singh A."/>
            <person name="Wilkins M.J."/>
            <person name="Karaoz U."/>
            <person name="Brodie E.L."/>
            <person name="Williams K.H."/>
            <person name="Hubbard S.S."/>
            <person name="Banfield J.F."/>
        </authorList>
    </citation>
    <scope>NUCLEOTIDE SEQUENCE [LARGE SCALE GENOMIC DNA]</scope>
</reference>
<dbReference type="Pfam" id="PF17785">
    <property type="entry name" value="PUA_3"/>
    <property type="match status" value="1"/>
</dbReference>
<evidence type="ECO:0000256" key="4">
    <source>
        <dbReference type="ARBA" id="ARBA00022679"/>
    </source>
</evidence>
<evidence type="ECO:0000259" key="7">
    <source>
        <dbReference type="Pfam" id="PF10672"/>
    </source>
</evidence>
<dbReference type="InterPro" id="IPR015947">
    <property type="entry name" value="PUA-like_sf"/>
</dbReference>
<dbReference type="InterPro" id="IPR029063">
    <property type="entry name" value="SAM-dependent_MTases_sf"/>
</dbReference>
<dbReference type="PANTHER" id="PTHR42873:SF1">
    <property type="entry name" value="S-ADENOSYLMETHIONINE-DEPENDENT METHYLTRANSFERASE DOMAIN-CONTAINING PROTEIN"/>
    <property type="match status" value="1"/>
</dbReference>
<evidence type="ECO:0000256" key="6">
    <source>
        <dbReference type="ARBA" id="ARBA00038091"/>
    </source>
</evidence>
<dbReference type="GO" id="GO:0008168">
    <property type="term" value="F:methyltransferase activity"/>
    <property type="evidence" value="ECO:0007669"/>
    <property type="project" value="UniProtKB-KW"/>
</dbReference>
<dbReference type="GO" id="GO:0005737">
    <property type="term" value="C:cytoplasm"/>
    <property type="evidence" value="ECO:0007669"/>
    <property type="project" value="UniProtKB-SubCell"/>
</dbReference>
<dbReference type="EMBL" id="MGDD01000010">
    <property type="protein sequence ID" value="OGL49852.1"/>
    <property type="molecule type" value="Genomic_DNA"/>
</dbReference>
<gene>
    <name evidence="9" type="ORF">A2161_03510</name>
</gene>
<keyword evidence="5" id="KW-0949">S-adenosyl-L-methionine</keyword>
<evidence type="ECO:0000313" key="10">
    <source>
        <dbReference type="Proteomes" id="UP000179266"/>
    </source>
</evidence>
<sequence length="313" mass="35371">MPSSTANSRLDPFVKTVQISEGRDYRVLRGNLWIYSNEISGDLKDHKPGEIVKIIRHNGKFLGIGYINPHSLVAVRILSRMEEMPDHNFFLQRITNADQKRNALLKNRSIYRVVFSEGDLLPGLIIDKYENIIVLQSTTIGMDQFIPVIQNIVQELFKPAATIFRNERIIREEEAFVSRKEVLDGVYPGPTDMELNGLQFRVDLLTGQKTGLYLDQVQNYHFLKTISKDKSVLDCCCYTGGFGITAAVYGAKSVAGIDISQEALIAARINADLNHVADRCDFIAGSVFEELRKRTAQNEQYDIIILDPPSFAR</sequence>
<organism evidence="9 10">
    <name type="scientific">Candidatus Schekmanbacteria bacterium RBG_13_48_7</name>
    <dbReference type="NCBI Taxonomy" id="1817878"/>
    <lineage>
        <taxon>Bacteria</taxon>
        <taxon>Candidatus Schekmaniibacteriota</taxon>
    </lineage>
</organism>
<name>A0A1F7S7T5_9BACT</name>
<feature type="domain" description="RlmI-like PUA" evidence="8">
    <location>
        <begin position="17"/>
        <end position="80"/>
    </location>
</feature>
<dbReference type="Gene3D" id="3.30.750.80">
    <property type="entry name" value="RNA methyltransferase domain (HRMD) like"/>
    <property type="match status" value="1"/>
</dbReference>
<proteinExistence type="inferred from homology"/>
<dbReference type="PANTHER" id="PTHR42873">
    <property type="entry name" value="RIBOSOMAL RNA LARGE SUBUNIT METHYLTRANSFERASE"/>
    <property type="match status" value="1"/>
</dbReference>
<evidence type="ECO:0000256" key="2">
    <source>
        <dbReference type="ARBA" id="ARBA00022490"/>
    </source>
</evidence>
<dbReference type="PROSITE" id="PS50890">
    <property type="entry name" value="PUA"/>
    <property type="match status" value="1"/>
</dbReference>
<evidence type="ECO:0000256" key="5">
    <source>
        <dbReference type="ARBA" id="ARBA00022691"/>
    </source>
</evidence>
<comment type="caution">
    <text evidence="9">The sequence shown here is derived from an EMBL/GenBank/DDBJ whole genome shotgun (WGS) entry which is preliminary data.</text>
</comment>
<dbReference type="GO" id="GO:0003723">
    <property type="term" value="F:RNA binding"/>
    <property type="evidence" value="ECO:0007669"/>
    <property type="project" value="InterPro"/>
</dbReference>
<keyword evidence="3" id="KW-0489">Methyltransferase</keyword>
<dbReference type="CDD" id="cd02440">
    <property type="entry name" value="AdoMet_MTases"/>
    <property type="match status" value="1"/>
</dbReference>
<dbReference type="InterPro" id="IPR041532">
    <property type="entry name" value="RlmI-like_PUA"/>
</dbReference>
<dbReference type="Gene3D" id="2.30.130.10">
    <property type="entry name" value="PUA domain"/>
    <property type="match status" value="1"/>
</dbReference>
<dbReference type="Pfam" id="PF10672">
    <property type="entry name" value="Methyltrans_SAM"/>
    <property type="match status" value="1"/>
</dbReference>
<dbReference type="CDD" id="cd11572">
    <property type="entry name" value="RlmI_M_like"/>
    <property type="match status" value="1"/>
</dbReference>
<keyword evidence="4" id="KW-0808">Transferase</keyword>
<evidence type="ECO:0000256" key="1">
    <source>
        <dbReference type="ARBA" id="ARBA00004496"/>
    </source>
</evidence>
<dbReference type="SUPFAM" id="SSF88697">
    <property type="entry name" value="PUA domain-like"/>
    <property type="match status" value="1"/>
</dbReference>
<comment type="subcellular location">
    <subcellularLocation>
        <location evidence="1">Cytoplasm</location>
    </subcellularLocation>
</comment>
<dbReference type="GO" id="GO:0032259">
    <property type="term" value="P:methylation"/>
    <property type="evidence" value="ECO:0007669"/>
    <property type="project" value="UniProtKB-KW"/>
</dbReference>
<dbReference type="SUPFAM" id="SSF53335">
    <property type="entry name" value="S-adenosyl-L-methionine-dependent methyltransferases"/>
    <property type="match status" value="1"/>
</dbReference>
<dbReference type="InterPro" id="IPR019614">
    <property type="entry name" value="SAM-dep_methyl-trfase"/>
</dbReference>
<dbReference type="CDD" id="cd21153">
    <property type="entry name" value="PUA_RlmI"/>
    <property type="match status" value="1"/>
</dbReference>
<dbReference type="Gene3D" id="3.40.50.150">
    <property type="entry name" value="Vaccinia Virus protein VP39"/>
    <property type="match status" value="1"/>
</dbReference>
<protein>
    <submittedName>
        <fullName evidence="9">Uncharacterized protein</fullName>
    </submittedName>
</protein>
<evidence type="ECO:0000313" key="9">
    <source>
        <dbReference type="EMBL" id="OGL49852.1"/>
    </source>
</evidence>